<evidence type="ECO:0000313" key="2">
    <source>
        <dbReference type="EMBL" id="SEH59255.1"/>
    </source>
</evidence>
<reference evidence="3" key="1">
    <citation type="submission" date="2016-10" db="EMBL/GenBank/DDBJ databases">
        <authorList>
            <person name="Varghese N."/>
            <person name="Submissions S."/>
        </authorList>
    </citation>
    <scope>NUCLEOTIDE SEQUENCE [LARGE SCALE GENOMIC DNA]</scope>
    <source>
        <strain evidence="3">DSM 13234</strain>
    </source>
</reference>
<feature type="region of interest" description="Disordered" evidence="1">
    <location>
        <begin position="73"/>
        <end position="100"/>
    </location>
</feature>
<dbReference type="AlphaFoldDB" id="A0A1H6JHM5"/>
<dbReference type="RefSeq" id="WP_074770153.1">
    <property type="nucleotide sequence ID" value="NZ_FNWO01000015.1"/>
</dbReference>
<proteinExistence type="predicted"/>
<evidence type="ECO:0000256" key="1">
    <source>
        <dbReference type="SAM" id="MobiDB-lite"/>
    </source>
</evidence>
<dbReference type="Proteomes" id="UP000182983">
    <property type="component" value="Unassembled WGS sequence"/>
</dbReference>
<protein>
    <recommendedName>
        <fullName evidence="4">DUF2274 domain-containing protein</fullName>
    </recommendedName>
</protein>
<keyword evidence="3" id="KW-1185">Reference proteome</keyword>
<evidence type="ECO:0000313" key="3">
    <source>
        <dbReference type="Proteomes" id="UP000182983"/>
    </source>
</evidence>
<accession>A0A1H6JHM5</accession>
<name>A0A1H6JHM5_MAGFU</name>
<dbReference type="OrthoDB" id="9803810at2"/>
<organism evidence="2 3">
    <name type="scientific">Magnetospirillum fulvum</name>
    <name type="common">Rhodospirillum fulvum</name>
    <dbReference type="NCBI Taxonomy" id="1082"/>
    <lineage>
        <taxon>Bacteria</taxon>
        <taxon>Pseudomonadati</taxon>
        <taxon>Pseudomonadota</taxon>
        <taxon>Alphaproteobacteria</taxon>
        <taxon>Rhodospirillales</taxon>
        <taxon>Rhodospirillaceae</taxon>
        <taxon>Magnetospirillum</taxon>
    </lineage>
</organism>
<sequence length="100" mass="10668">MLKLGKLPDRTPVRIVITVSPDLNRDLVAYAEAYRQAYGHAEAVADLIPPMLAAFLAGDRGFAKTRQDGAITADAAEPVRRRGRKEAAPASIPTGGVGRE</sequence>
<evidence type="ECO:0008006" key="4">
    <source>
        <dbReference type="Google" id="ProtNLM"/>
    </source>
</evidence>
<dbReference type="EMBL" id="FNWO01000015">
    <property type="protein sequence ID" value="SEH59255.1"/>
    <property type="molecule type" value="Genomic_DNA"/>
</dbReference>
<dbReference type="InterPro" id="IPR018733">
    <property type="entry name" value="DUF2274"/>
</dbReference>
<gene>
    <name evidence="2" type="ORF">SAMN04244559_03092</name>
</gene>
<dbReference type="Pfam" id="PF10038">
    <property type="entry name" value="DUF2274"/>
    <property type="match status" value="1"/>
</dbReference>